<evidence type="ECO:0008006" key="4">
    <source>
        <dbReference type="Google" id="ProtNLM"/>
    </source>
</evidence>
<proteinExistence type="predicted"/>
<keyword evidence="1" id="KW-0472">Membrane</keyword>
<gene>
    <name evidence="2" type="ORF">EC9_50340</name>
</gene>
<evidence type="ECO:0000256" key="1">
    <source>
        <dbReference type="SAM" id="Phobius"/>
    </source>
</evidence>
<evidence type="ECO:0000313" key="2">
    <source>
        <dbReference type="EMBL" id="QDS90817.1"/>
    </source>
</evidence>
<keyword evidence="1" id="KW-0812">Transmembrane</keyword>
<protein>
    <recommendedName>
        <fullName evidence="4">CorA-like Mg2+ transporter protein</fullName>
    </recommendedName>
</protein>
<name>A0A517M7Q8_9BACT</name>
<reference evidence="2 3" key="1">
    <citation type="submission" date="2019-02" db="EMBL/GenBank/DDBJ databases">
        <title>Deep-cultivation of Planctomycetes and their phenomic and genomic characterization uncovers novel biology.</title>
        <authorList>
            <person name="Wiegand S."/>
            <person name="Jogler M."/>
            <person name="Boedeker C."/>
            <person name="Pinto D."/>
            <person name="Vollmers J."/>
            <person name="Rivas-Marin E."/>
            <person name="Kohn T."/>
            <person name="Peeters S.H."/>
            <person name="Heuer A."/>
            <person name="Rast P."/>
            <person name="Oberbeckmann S."/>
            <person name="Bunk B."/>
            <person name="Jeske O."/>
            <person name="Meyerdierks A."/>
            <person name="Storesund J.E."/>
            <person name="Kallscheuer N."/>
            <person name="Luecker S."/>
            <person name="Lage O.M."/>
            <person name="Pohl T."/>
            <person name="Merkel B.J."/>
            <person name="Hornburger P."/>
            <person name="Mueller R.-W."/>
            <person name="Bruemmer F."/>
            <person name="Labrenz M."/>
            <person name="Spormann A.M."/>
            <person name="Op den Camp H."/>
            <person name="Overmann J."/>
            <person name="Amann R."/>
            <person name="Jetten M.S.M."/>
            <person name="Mascher T."/>
            <person name="Medema M.H."/>
            <person name="Devos D.P."/>
            <person name="Kaster A.-K."/>
            <person name="Ovreas L."/>
            <person name="Rohde M."/>
            <person name="Galperin M.Y."/>
            <person name="Jogler C."/>
        </authorList>
    </citation>
    <scope>NUCLEOTIDE SEQUENCE [LARGE SCALE GENOMIC DNA]</scope>
    <source>
        <strain evidence="2 3">EC9</strain>
    </source>
</reference>
<accession>A0A517M7Q8</accession>
<sequence length="258" mass="29024">MSPTKPKRQLLPPMWQLPEEFRHRLGSTAGRQRAMLADGHLLLVLHVVPGADDTTRTGRFFWREDSGTWHSSDSGAGPAALHKHLDQYAAALDASEQRETEALHADQYLQLLERLSPLLRASRNMLQVLEEARKEVPQDRDLIECRDRAYEISRTAELLYGDAKNAMDVAVVRRAEQQAEASDRMARASHRLNVLLAMFFPIATLAAMFSTVFTEGWRLSDSPLPFVMFIGVGLVSGLLLTLFITRPGGPEIGWKRPR</sequence>
<dbReference type="OrthoDB" id="192288at2"/>
<keyword evidence="3" id="KW-1185">Reference proteome</keyword>
<feature type="transmembrane region" description="Helical" evidence="1">
    <location>
        <begin position="226"/>
        <end position="245"/>
    </location>
</feature>
<dbReference type="EMBL" id="CP036261">
    <property type="protein sequence ID" value="QDS90817.1"/>
    <property type="molecule type" value="Genomic_DNA"/>
</dbReference>
<dbReference type="AlphaFoldDB" id="A0A517M7Q8"/>
<feature type="transmembrane region" description="Helical" evidence="1">
    <location>
        <begin position="194"/>
        <end position="214"/>
    </location>
</feature>
<keyword evidence="1" id="KW-1133">Transmembrane helix</keyword>
<organism evidence="2 3">
    <name type="scientific">Rosistilla ulvae</name>
    <dbReference type="NCBI Taxonomy" id="1930277"/>
    <lineage>
        <taxon>Bacteria</taxon>
        <taxon>Pseudomonadati</taxon>
        <taxon>Planctomycetota</taxon>
        <taxon>Planctomycetia</taxon>
        <taxon>Pirellulales</taxon>
        <taxon>Pirellulaceae</taxon>
        <taxon>Rosistilla</taxon>
    </lineage>
</organism>
<dbReference type="KEGG" id="ruv:EC9_50340"/>
<dbReference type="RefSeq" id="WP_145348567.1">
    <property type="nucleotide sequence ID" value="NZ_CP036261.1"/>
</dbReference>
<evidence type="ECO:0000313" key="3">
    <source>
        <dbReference type="Proteomes" id="UP000319557"/>
    </source>
</evidence>
<dbReference type="Proteomes" id="UP000319557">
    <property type="component" value="Chromosome"/>
</dbReference>